<dbReference type="EMBL" id="JAWHTF010000002">
    <property type="protein sequence ID" value="MDU8885542.1"/>
    <property type="molecule type" value="Genomic_DNA"/>
</dbReference>
<accession>A0ABU3U564</accession>
<dbReference type="Gene3D" id="3.10.28.20">
    <property type="entry name" value="Acetamidase/Formamidase-like domains"/>
    <property type="match status" value="1"/>
</dbReference>
<dbReference type="Proteomes" id="UP001268651">
    <property type="component" value="Unassembled WGS sequence"/>
</dbReference>
<comment type="caution">
    <text evidence="1">The sequence shown here is derived from an EMBL/GenBank/DDBJ whole genome shotgun (WGS) entry which is preliminary data.</text>
</comment>
<sequence>MCKSLLLSLFFIVPILFISCKDEGKDQTHSTTKIEKSVNEITPEFTLTKDQTHNKFSSAIEPILKVKSGTIIEAFTEDASDEQFNLNSKVEDLKNLSFEPIHPLTGPVYVEGASPGDVLKVTLHQIEVGDWGWNAIYPGFSFVADSIKGEYLRIYQLGKDRTHVDFNENIKVPLNPFLGVMGVAPPTEEMLSTIPPRANGGNMDDPNLTQGTIVYFPVFVEGALFSVGDGHAAQGLGEVCGTAIEAPLRVVYQLDIIKNKILKEPQYETNDYYATTGFATTIDEAAKKATLYMIDYLMQEHNLSENEAYALCSLAGDLKIAETVDVPHMLVAMHISKEVLGIK</sequence>
<evidence type="ECO:0000313" key="2">
    <source>
        <dbReference type="Proteomes" id="UP001268651"/>
    </source>
</evidence>
<evidence type="ECO:0000313" key="1">
    <source>
        <dbReference type="EMBL" id="MDU8885542.1"/>
    </source>
</evidence>
<reference evidence="1 2" key="1">
    <citation type="submission" date="2023-10" db="EMBL/GenBank/DDBJ databases">
        <title>Marimonas sp. nov. isolated from tidal mud flat.</title>
        <authorList>
            <person name="Jaincy N.J."/>
            <person name="Srinivasan S."/>
            <person name="Lee S.-S."/>
        </authorList>
    </citation>
    <scope>NUCLEOTIDE SEQUENCE [LARGE SCALE GENOMIC DNA]</scope>
    <source>
        <strain evidence="1 2">MJ-SS3</strain>
    </source>
</reference>
<gene>
    <name evidence="1" type="ORF">RXV94_05160</name>
</gene>
<dbReference type="InterPro" id="IPR004304">
    <property type="entry name" value="FmdA_AmdA"/>
</dbReference>
<dbReference type="PANTHER" id="PTHR31891">
    <property type="entry name" value="FORMAMIDASE C869.04-RELATED"/>
    <property type="match status" value="1"/>
</dbReference>
<dbReference type="SUPFAM" id="SSF141130">
    <property type="entry name" value="Acetamidase/Formamidase-like"/>
    <property type="match status" value="1"/>
</dbReference>
<dbReference type="RefSeq" id="WP_316661423.1">
    <property type="nucleotide sequence ID" value="NZ_JAWHTF010000002.1"/>
</dbReference>
<proteinExistence type="predicted"/>
<keyword evidence="2" id="KW-1185">Reference proteome</keyword>
<dbReference type="Pfam" id="PF03069">
    <property type="entry name" value="FmdA_AmdA"/>
    <property type="match status" value="2"/>
</dbReference>
<protein>
    <submittedName>
        <fullName evidence="1">Acetamidase/formamidase family protein</fullName>
    </submittedName>
</protein>
<name>A0ABU3U564_9FLAO</name>
<dbReference type="PANTHER" id="PTHR31891:SF1">
    <property type="entry name" value="FORMAMIDASE C869.04-RELATED"/>
    <property type="match status" value="1"/>
</dbReference>
<dbReference type="PROSITE" id="PS51257">
    <property type="entry name" value="PROKAR_LIPOPROTEIN"/>
    <property type="match status" value="1"/>
</dbReference>
<dbReference type="Gene3D" id="2.60.120.580">
    <property type="entry name" value="Acetamidase/Formamidase-like domains"/>
    <property type="match status" value="2"/>
</dbReference>
<organism evidence="1 2">
    <name type="scientific">Gilvirhabdus luticola</name>
    <dbReference type="NCBI Taxonomy" id="3079858"/>
    <lineage>
        <taxon>Bacteria</taxon>
        <taxon>Pseudomonadati</taxon>
        <taxon>Bacteroidota</taxon>
        <taxon>Flavobacteriia</taxon>
        <taxon>Flavobacteriales</taxon>
        <taxon>Flavobacteriaceae</taxon>
        <taxon>Gilvirhabdus</taxon>
    </lineage>
</organism>